<name>A0A1R2CD06_9CILI</name>
<evidence type="ECO:0000313" key="8">
    <source>
        <dbReference type="Proteomes" id="UP000187209"/>
    </source>
</evidence>
<dbReference type="InterPro" id="IPR005378">
    <property type="entry name" value="Vps35"/>
</dbReference>
<organism evidence="7 8">
    <name type="scientific">Stentor coeruleus</name>
    <dbReference type="NCBI Taxonomy" id="5963"/>
    <lineage>
        <taxon>Eukaryota</taxon>
        <taxon>Sar</taxon>
        <taxon>Alveolata</taxon>
        <taxon>Ciliophora</taxon>
        <taxon>Postciliodesmatophora</taxon>
        <taxon>Heterotrichea</taxon>
        <taxon>Heterotrichida</taxon>
        <taxon>Stentoridae</taxon>
        <taxon>Stentor</taxon>
    </lineage>
</organism>
<gene>
    <name evidence="7" type="ORF">SteCoe_11530</name>
</gene>
<dbReference type="OrthoDB" id="308183at2759"/>
<evidence type="ECO:0000256" key="3">
    <source>
        <dbReference type="ARBA" id="ARBA00022448"/>
    </source>
</evidence>
<dbReference type="GO" id="GO:0042147">
    <property type="term" value="P:retrograde transport, endosome to Golgi"/>
    <property type="evidence" value="ECO:0007669"/>
    <property type="project" value="InterPro"/>
</dbReference>
<evidence type="ECO:0000256" key="1">
    <source>
        <dbReference type="ARBA" id="ARBA00004170"/>
    </source>
</evidence>
<evidence type="ECO:0000313" key="7">
    <source>
        <dbReference type="EMBL" id="OMJ86891.1"/>
    </source>
</evidence>
<proteinExistence type="inferred from homology"/>
<evidence type="ECO:0000256" key="4">
    <source>
        <dbReference type="ARBA" id="ARBA00022927"/>
    </source>
</evidence>
<keyword evidence="5" id="KW-0472">Membrane</keyword>
<comment type="subcellular location">
    <subcellularLocation>
        <location evidence="1">Membrane</location>
        <topology evidence="1">Peripheral membrane protein</topology>
    </subcellularLocation>
</comment>
<dbReference type="Pfam" id="PF03635">
    <property type="entry name" value="Vps35"/>
    <property type="match status" value="1"/>
</dbReference>
<keyword evidence="8" id="KW-1185">Reference proteome</keyword>
<dbReference type="GO" id="GO:0006886">
    <property type="term" value="P:intracellular protein transport"/>
    <property type="evidence" value="ECO:0007669"/>
    <property type="project" value="TreeGrafter"/>
</dbReference>
<keyword evidence="3 6" id="KW-0813">Transport</keyword>
<dbReference type="GO" id="GO:0005770">
    <property type="term" value="C:late endosome"/>
    <property type="evidence" value="ECO:0007669"/>
    <property type="project" value="TreeGrafter"/>
</dbReference>
<dbReference type="AlphaFoldDB" id="A0A1R2CD06"/>
<evidence type="ECO:0000256" key="2">
    <source>
        <dbReference type="ARBA" id="ARBA00006536"/>
    </source>
</evidence>
<accession>A0A1R2CD06</accession>
<dbReference type="PIRSF" id="PIRSF009375">
    <property type="entry name" value="Retromer_Vps35"/>
    <property type="match status" value="1"/>
</dbReference>
<keyword evidence="4 6" id="KW-0653">Protein transport</keyword>
<protein>
    <recommendedName>
        <fullName evidence="6">Vacuolar protein sorting-associated protein 35</fullName>
    </recommendedName>
</protein>
<dbReference type="EMBL" id="MPUH01000192">
    <property type="protein sequence ID" value="OMJ86891.1"/>
    <property type="molecule type" value="Genomic_DNA"/>
</dbReference>
<dbReference type="GO" id="GO:0005829">
    <property type="term" value="C:cytosol"/>
    <property type="evidence" value="ECO:0007669"/>
    <property type="project" value="GOC"/>
</dbReference>
<evidence type="ECO:0000256" key="6">
    <source>
        <dbReference type="PIRNR" id="PIRNR009375"/>
    </source>
</evidence>
<dbReference type="Gene3D" id="1.25.40.660">
    <property type="entry name" value="Vacuolar protein sorting-associated protein 35, helical subcomplex Vps35-C"/>
    <property type="match status" value="1"/>
</dbReference>
<dbReference type="PANTHER" id="PTHR11099:SF0">
    <property type="entry name" value="VACUOLAR PROTEIN SORTING-ASSOCIATED PROTEIN 35"/>
    <property type="match status" value="1"/>
</dbReference>
<comment type="function">
    <text evidence="6">Plays a role in vesicular protein sorting.</text>
</comment>
<evidence type="ECO:0000256" key="5">
    <source>
        <dbReference type="ARBA" id="ARBA00023136"/>
    </source>
</evidence>
<comment type="caution">
    <text evidence="7">The sequence shown here is derived from an EMBL/GenBank/DDBJ whole genome shotgun (WGS) entry which is preliminary data.</text>
</comment>
<dbReference type="Proteomes" id="UP000187209">
    <property type="component" value="Unassembled WGS sequence"/>
</dbReference>
<dbReference type="PANTHER" id="PTHR11099">
    <property type="entry name" value="VACUOLAR SORTING PROTEIN 35"/>
    <property type="match status" value="1"/>
</dbReference>
<sequence>MDDDQEKLLNQASIVVKATGNQMQKSFDSNNTSDVIKYAVDMISELKSSSLSPKTYYELYMQIFDQLSRLESYFMQEYRRNGKIAELFERVQHVPTILPRLYLLITVGSVYINTNEISAKDMLGDLIEMTKGVQHPIRGLFLRYYLNKMSKDKLPDSLSESGKGEVNDSIDFLLNNFSEMCRLWVRMQHTGGVKDKTKREKERNDLKVTVGENIVRLSNLEGVSLEIYSSTVLPKSLEVILNSKDAIAQQYLMDCMIQAFPDRYHLYNLNSLLETTTQLQPSVEIKGIFINLLNRISDFAEGIDLEIVHSVDIFSLIKTHVDKLLSETSATGEISKFIQLFVSFIRLSLKCYPENTDNVNSILNSAVELIEKEDSGKHLDAESLNNIVKLLSYPLDSLGLAVLNMKSFPKLMSYLQFTARKKVALRIVKSVISLKIYLTSIEVVKTMLEYISSLLIDIADTIESDAYEFEEEQEFTARLVHMTISENPSELFAMLGMFKDKFYAGGILRQVYTFPSLIFAYIKFSSQLTENTDVKLKDVTKILYGLVQKISKVNPELGYKLSLQCAHCINFYDIEKELEEEAYEYAADALVIFQDSLSDLEVKYNAIKIISANLAHLTCFSSENIITLNLNCAQFASKMLRSNEQIEGNLIAARLFWSKSLQDEEKVMEYLTRAFKHAKNEGEKSRNSFGLLQVINEFLYLGMSGVREIQEDTVNGILDIVKKIINDDTRDYWKTTTNFIRNKQREGKLEGITY</sequence>
<comment type="similarity">
    <text evidence="2 6">Belongs to the VPS35 family.</text>
</comment>
<reference evidence="7 8" key="1">
    <citation type="submission" date="2016-11" db="EMBL/GenBank/DDBJ databases">
        <title>The macronuclear genome of Stentor coeruleus: a giant cell with tiny introns.</title>
        <authorList>
            <person name="Slabodnick M."/>
            <person name="Ruby J.G."/>
            <person name="Reiff S.B."/>
            <person name="Swart E.C."/>
            <person name="Gosai S."/>
            <person name="Prabakaran S."/>
            <person name="Witkowska E."/>
            <person name="Larue G.E."/>
            <person name="Fisher S."/>
            <person name="Freeman R.M."/>
            <person name="Gunawardena J."/>
            <person name="Chu W."/>
            <person name="Stover N.A."/>
            <person name="Gregory B.D."/>
            <person name="Nowacki M."/>
            <person name="Derisi J."/>
            <person name="Roy S.W."/>
            <person name="Marshall W.F."/>
            <person name="Sood P."/>
        </authorList>
    </citation>
    <scope>NUCLEOTIDE SEQUENCE [LARGE SCALE GENOMIC DNA]</scope>
    <source>
        <strain evidence="7">WM001</strain>
    </source>
</reference>
<dbReference type="GO" id="GO:0030906">
    <property type="term" value="C:retromer, cargo-selective complex"/>
    <property type="evidence" value="ECO:0007669"/>
    <property type="project" value="InterPro"/>
</dbReference>
<dbReference type="InterPro" id="IPR042491">
    <property type="entry name" value="Vps35_C"/>
</dbReference>